<dbReference type="EMBL" id="MDYO01000027">
    <property type="protein sequence ID" value="OQD94294.1"/>
    <property type="molecule type" value="Genomic_DNA"/>
</dbReference>
<reference evidence="3" key="1">
    <citation type="journal article" date="2017" name="Nat. Microbiol.">
        <title>Global analysis of biosynthetic gene clusters reveals vast potential of secondary metabolite production in Penicillium species.</title>
        <authorList>
            <person name="Nielsen J.C."/>
            <person name="Grijseels S."/>
            <person name="Prigent S."/>
            <person name="Ji B."/>
            <person name="Dainat J."/>
            <person name="Nielsen K.F."/>
            <person name="Frisvad J.C."/>
            <person name="Workman M."/>
            <person name="Nielsen J."/>
        </authorList>
    </citation>
    <scope>NUCLEOTIDE SEQUENCE [LARGE SCALE GENOMIC DNA]</scope>
    <source>
        <strain evidence="3">IBT 29525</strain>
    </source>
</reference>
<evidence type="ECO:0000313" key="3">
    <source>
        <dbReference type="Proteomes" id="UP000191612"/>
    </source>
</evidence>
<comment type="caution">
    <text evidence="2">The sequence shown here is derived from an EMBL/GenBank/DDBJ whole genome shotgun (WGS) entry which is preliminary data.</text>
</comment>
<feature type="region of interest" description="Disordered" evidence="1">
    <location>
        <begin position="1"/>
        <end position="63"/>
    </location>
</feature>
<organism evidence="2 3">
    <name type="scientific">Penicillium solitum</name>
    <dbReference type="NCBI Taxonomy" id="60172"/>
    <lineage>
        <taxon>Eukaryota</taxon>
        <taxon>Fungi</taxon>
        <taxon>Dikarya</taxon>
        <taxon>Ascomycota</taxon>
        <taxon>Pezizomycotina</taxon>
        <taxon>Eurotiomycetes</taxon>
        <taxon>Eurotiomycetidae</taxon>
        <taxon>Eurotiales</taxon>
        <taxon>Aspergillaceae</taxon>
        <taxon>Penicillium</taxon>
    </lineage>
</organism>
<gene>
    <name evidence="2" type="ORF">PENSOL_c027G09626</name>
</gene>
<feature type="compositionally biased region" description="Low complexity" evidence="1">
    <location>
        <begin position="30"/>
        <end position="54"/>
    </location>
</feature>
<dbReference type="Proteomes" id="UP000191612">
    <property type="component" value="Unassembled WGS sequence"/>
</dbReference>
<protein>
    <submittedName>
        <fullName evidence="2">Uncharacterized protein</fullName>
    </submittedName>
</protein>
<proteinExistence type="predicted"/>
<keyword evidence="3" id="KW-1185">Reference proteome</keyword>
<sequence length="230" mass="25276">MASNSVASGPSGNFRSGDKQSEDESRHVTPPETLATAAVAAAASATTPAHEPPTIETEGPSVETIEDIADHTRENTREAIQPTHPQASAPGNEEGSNSQRTRHHRDCIVSRTVHRYPPYLAEVPNALLGQIWIDHIDFMLGVRTERQTEDMQSCIEHTARVLELANDMLRQQREVLADLRRINSEEHYLNSSSDLTDFDDLTNFTDLLVMSDDDDNDGDSSPNGCGTVDD</sequence>
<feature type="compositionally biased region" description="Polar residues" evidence="1">
    <location>
        <begin position="1"/>
        <end position="14"/>
    </location>
</feature>
<evidence type="ECO:0000313" key="2">
    <source>
        <dbReference type="EMBL" id="OQD94294.1"/>
    </source>
</evidence>
<feature type="region of interest" description="Disordered" evidence="1">
    <location>
        <begin position="81"/>
        <end position="103"/>
    </location>
</feature>
<feature type="compositionally biased region" description="Basic and acidic residues" evidence="1">
    <location>
        <begin position="16"/>
        <end position="29"/>
    </location>
</feature>
<accession>A0A1V6QYN6</accession>
<name>A0A1V6QYN6_9EURO</name>
<dbReference type="AlphaFoldDB" id="A0A1V6QYN6"/>
<feature type="region of interest" description="Disordered" evidence="1">
    <location>
        <begin position="211"/>
        <end position="230"/>
    </location>
</feature>
<evidence type="ECO:0000256" key="1">
    <source>
        <dbReference type="SAM" id="MobiDB-lite"/>
    </source>
</evidence>